<organism evidence="1 2">
    <name type="scientific">Nocardioides psychrotolerans</name>
    <dbReference type="NCBI Taxonomy" id="1005945"/>
    <lineage>
        <taxon>Bacteria</taxon>
        <taxon>Bacillati</taxon>
        <taxon>Actinomycetota</taxon>
        <taxon>Actinomycetes</taxon>
        <taxon>Propionibacteriales</taxon>
        <taxon>Nocardioidaceae</taxon>
        <taxon>Nocardioides</taxon>
    </lineage>
</organism>
<proteinExistence type="predicted"/>
<keyword evidence="2" id="KW-1185">Reference proteome</keyword>
<dbReference type="EMBL" id="FOQG01000014">
    <property type="protein sequence ID" value="SFI86856.1"/>
    <property type="molecule type" value="Genomic_DNA"/>
</dbReference>
<dbReference type="STRING" id="1005945.SAMN05216561_11454"/>
<dbReference type="RefSeq" id="WP_091115397.1">
    <property type="nucleotide sequence ID" value="NZ_BKAF01000017.1"/>
</dbReference>
<evidence type="ECO:0000313" key="1">
    <source>
        <dbReference type="EMBL" id="SFI86856.1"/>
    </source>
</evidence>
<protein>
    <submittedName>
        <fullName evidence="1">Uncharacterized protein</fullName>
    </submittedName>
</protein>
<dbReference type="OrthoDB" id="886754at2"/>
<gene>
    <name evidence="1" type="ORF">SAMN05216561_11454</name>
</gene>
<name>A0A1I3LQV5_9ACTN</name>
<evidence type="ECO:0000313" key="2">
    <source>
        <dbReference type="Proteomes" id="UP000198649"/>
    </source>
</evidence>
<dbReference type="InterPro" id="IPR010064">
    <property type="entry name" value="HK97-gp10_tail"/>
</dbReference>
<accession>A0A1I3LQV5</accession>
<dbReference type="Proteomes" id="UP000198649">
    <property type="component" value="Unassembled WGS sequence"/>
</dbReference>
<dbReference type="AlphaFoldDB" id="A0A1I3LQV5"/>
<sequence length="125" mass="12679">MGANLDITQAVAHGSRLAQAGVRIGAPASAVLRRTAFAIEADAKALIVAMDAVDTGDMLNSVTTEITGDGRSGSMSAEVGPTVDYGIYVHEGTSVMAGRPYLANAFDRQVPGFQAALAQLAAAGT</sequence>
<reference evidence="1 2" key="1">
    <citation type="submission" date="2016-10" db="EMBL/GenBank/DDBJ databases">
        <authorList>
            <person name="de Groot N.N."/>
        </authorList>
    </citation>
    <scope>NUCLEOTIDE SEQUENCE [LARGE SCALE GENOMIC DNA]</scope>
    <source>
        <strain evidence="1 2">CGMCC 1.11156</strain>
    </source>
</reference>
<dbReference type="Pfam" id="PF04883">
    <property type="entry name" value="HK97-gp10_like"/>
    <property type="match status" value="1"/>
</dbReference>